<gene>
    <name evidence="2" type="ORF">HKT17_12520</name>
</gene>
<organism evidence="2 3">
    <name type="scientific">Limnobacter profundi</name>
    <dbReference type="NCBI Taxonomy" id="2732163"/>
    <lineage>
        <taxon>Bacteria</taxon>
        <taxon>Pseudomonadati</taxon>
        <taxon>Pseudomonadota</taxon>
        <taxon>Betaproteobacteria</taxon>
        <taxon>Burkholderiales</taxon>
        <taxon>Burkholderiaceae</taxon>
        <taxon>Limnobacter</taxon>
    </lineage>
</organism>
<sequence>MPASSSGVGNSPSLPPQSVVAESAAKSPSSAKTVGEGGLSKAVSAIWKKLSADLKQNPALHWQNALSTADELARSVCGQDLPEDFQADLIGNLNLLEQTLLGLKIQSTDGLLVPGPYIKELLSVLKLNVVTTSKQLQTLHSLKKNSSN</sequence>
<feature type="compositionally biased region" description="Low complexity" evidence="1">
    <location>
        <begin position="18"/>
        <end position="32"/>
    </location>
</feature>
<reference evidence="2 3" key="1">
    <citation type="submission" date="2020-05" db="EMBL/GenBank/DDBJ databases">
        <title>Compete genome of Limnobacter sp. SAORIC-580.</title>
        <authorList>
            <person name="Song J."/>
            <person name="Cho J.-C."/>
        </authorList>
    </citation>
    <scope>NUCLEOTIDE SEQUENCE [LARGE SCALE GENOMIC DNA]</scope>
    <source>
        <strain evidence="2 3">SAORIC-580</strain>
    </source>
</reference>
<keyword evidence="3" id="KW-1185">Reference proteome</keyword>
<protein>
    <submittedName>
        <fullName evidence="2">Uncharacterized protein</fullName>
    </submittedName>
</protein>
<dbReference type="Proteomes" id="UP000501130">
    <property type="component" value="Chromosome"/>
</dbReference>
<dbReference type="EMBL" id="CP053084">
    <property type="protein sequence ID" value="QJR30460.1"/>
    <property type="molecule type" value="Genomic_DNA"/>
</dbReference>
<evidence type="ECO:0000256" key="1">
    <source>
        <dbReference type="SAM" id="MobiDB-lite"/>
    </source>
</evidence>
<proteinExistence type="predicted"/>
<dbReference type="RefSeq" id="WP_171100485.1">
    <property type="nucleotide sequence ID" value="NZ_CP053084.1"/>
</dbReference>
<evidence type="ECO:0000313" key="2">
    <source>
        <dbReference type="EMBL" id="QJR30460.1"/>
    </source>
</evidence>
<name>A0ABX6N7U9_9BURK</name>
<accession>A0ABX6N7U9</accession>
<feature type="compositionally biased region" description="Polar residues" evidence="1">
    <location>
        <begin position="1"/>
        <end position="12"/>
    </location>
</feature>
<feature type="region of interest" description="Disordered" evidence="1">
    <location>
        <begin position="1"/>
        <end position="38"/>
    </location>
</feature>
<evidence type="ECO:0000313" key="3">
    <source>
        <dbReference type="Proteomes" id="UP000501130"/>
    </source>
</evidence>